<protein>
    <submittedName>
        <fullName evidence="1">Uncharacterized protein</fullName>
    </submittedName>
</protein>
<evidence type="ECO:0000313" key="2">
    <source>
        <dbReference type="Proteomes" id="UP000324222"/>
    </source>
</evidence>
<proteinExistence type="predicted"/>
<keyword evidence="2" id="KW-1185">Reference proteome</keyword>
<reference evidence="1 2" key="1">
    <citation type="submission" date="2019-05" db="EMBL/GenBank/DDBJ databases">
        <title>Another draft genome of Portunus trituberculatus and its Hox gene families provides insights of decapod evolution.</title>
        <authorList>
            <person name="Jeong J.-H."/>
            <person name="Song I."/>
            <person name="Kim S."/>
            <person name="Choi T."/>
            <person name="Kim D."/>
            <person name="Ryu S."/>
            <person name="Kim W."/>
        </authorList>
    </citation>
    <scope>NUCLEOTIDE SEQUENCE [LARGE SCALE GENOMIC DNA]</scope>
    <source>
        <tissue evidence="1">Muscle</tissue>
    </source>
</reference>
<comment type="caution">
    <text evidence="1">The sequence shown here is derived from an EMBL/GenBank/DDBJ whole genome shotgun (WGS) entry which is preliminary data.</text>
</comment>
<evidence type="ECO:0000313" key="1">
    <source>
        <dbReference type="EMBL" id="MPC63735.1"/>
    </source>
</evidence>
<organism evidence="1 2">
    <name type="scientific">Portunus trituberculatus</name>
    <name type="common">Swimming crab</name>
    <name type="synonym">Neptunus trituberculatus</name>
    <dbReference type="NCBI Taxonomy" id="210409"/>
    <lineage>
        <taxon>Eukaryota</taxon>
        <taxon>Metazoa</taxon>
        <taxon>Ecdysozoa</taxon>
        <taxon>Arthropoda</taxon>
        <taxon>Crustacea</taxon>
        <taxon>Multicrustacea</taxon>
        <taxon>Malacostraca</taxon>
        <taxon>Eumalacostraca</taxon>
        <taxon>Eucarida</taxon>
        <taxon>Decapoda</taxon>
        <taxon>Pleocyemata</taxon>
        <taxon>Brachyura</taxon>
        <taxon>Eubrachyura</taxon>
        <taxon>Portunoidea</taxon>
        <taxon>Portunidae</taxon>
        <taxon>Portuninae</taxon>
        <taxon>Portunus</taxon>
    </lineage>
</organism>
<accession>A0A5B7H270</accession>
<gene>
    <name evidence="1" type="ORF">E2C01_057838</name>
</gene>
<dbReference type="AlphaFoldDB" id="A0A5B7H270"/>
<sequence>MRAWALRGVESLDGARTCRKCYEEVCYGRMYGRVERFEMEEKGCVGGKGFLWLTASGATLPAADRIMVWVSVR</sequence>
<dbReference type="EMBL" id="VSRR010021203">
    <property type="protein sequence ID" value="MPC63735.1"/>
    <property type="molecule type" value="Genomic_DNA"/>
</dbReference>
<dbReference type="Proteomes" id="UP000324222">
    <property type="component" value="Unassembled WGS sequence"/>
</dbReference>
<name>A0A5B7H270_PORTR</name>